<dbReference type="eggNOG" id="ENOG502RCSK">
    <property type="taxonomic scope" value="Eukaryota"/>
</dbReference>
<dbReference type="EMBL" id="DS566024">
    <property type="status" value="NOT_ANNOTATED_CDS"/>
    <property type="molecule type" value="Genomic_DNA"/>
</dbReference>
<dbReference type="HOGENOM" id="CLU_1055473_0_0_1"/>
<dbReference type="Proteomes" id="UP000005238">
    <property type="component" value="Unassembled WGS sequence"/>
</dbReference>
<feature type="chain" id="PRO_5003585745" description="F-box domain-containing protein" evidence="1">
    <location>
        <begin position="27"/>
        <end position="264"/>
    </location>
</feature>
<dbReference type="AlphaFoldDB" id="H3GMZ4"/>
<evidence type="ECO:0000313" key="3">
    <source>
        <dbReference type="Proteomes" id="UP000005238"/>
    </source>
</evidence>
<protein>
    <recommendedName>
        <fullName evidence="4">F-box domain-containing protein</fullName>
    </recommendedName>
</protein>
<keyword evidence="1" id="KW-0732">Signal</keyword>
<evidence type="ECO:0000256" key="1">
    <source>
        <dbReference type="SAM" id="SignalP"/>
    </source>
</evidence>
<dbReference type="STRING" id="164328.H3GMZ4"/>
<reference evidence="3" key="1">
    <citation type="journal article" date="2006" name="Science">
        <title>Phytophthora genome sequences uncover evolutionary origins and mechanisms of pathogenesis.</title>
        <authorList>
            <person name="Tyler B.M."/>
            <person name="Tripathy S."/>
            <person name="Zhang X."/>
            <person name="Dehal P."/>
            <person name="Jiang R.H."/>
            <person name="Aerts A."/>
            <person name="Arredondo F.D."/>
            <person name="Baxter L."/>
            <person name="Bensasson D."/>
            <person name="Beynon J.L."/>
            <person name="Chapman J."/>
            <person name="Damasceno C.M."/>
            <person name="Dorrance A.E."/>
            <person name="Dou D."/>
            <person name="Dickerman A.W."/>
            <person name="Dubchak I.L."/>
            <person name="Garbelotto M."/>
            <person name="Gijzen M."/>
            <person name="Gordon S.G."/>
            <person name="Govers F."/>
            <person name="Grunwald N.J."/>
            <person name="Huang W."/>
            <person name="Ivors K.L."/>
            <person name="Jones R.W."/>
            <person name="Kamoun S."/>
            <person name="Krampis K."/>
            <person name="Lamour K.H."/>
            <person name="Lee M.K."/>
            <person name="McDonald W.H."/>
            <person name="Medina M."/>
            <person name="Meijer H.J."/>
            <person name="Nordberg E.K."/>
            <person name="Maclean D.J."/>
            <person name="Ospina-Giraldo M.D."/>
            <person name="Morris P.F."/>
            <person name="Phuntumart V."/>
            <person name="Putnam N.H."/>
            <person name="Rash S."/>
            <person name="Rose J.K."/>
            <person name="Sakihama Y."/>
            <person name="Salamov A.A."/>
            <person name="Savidor A."/>
            <person name="Scheuring C.F."/>
            <person name="Smith B.M."/>
            <person name="Sobral B.W."/>
            <person name="Terry A."/>
            <person name="Torto-Alalibo T.A."/>
            <person name="Win J."/>
            <person name="Xu Z."/>
            <person name="Zhang H."/>
            <person name="Grigoriev I.V."/>
            <person name="Rokhsar D.S."/>
            <person name="Boore J.L."/>
        </authorList>
    </citation>
    <scope>NUCLEOTIDE SEQUENCE [LARGE SCALE GENOMIC DNA]</scope>
    <source>
        <strain evidence="3">Pr102</strain>
    </source>
</reference>
<name>H3GMZ4_PHYRM</name>
<keyword evidence="3" id="KW-1185">Reference proteome</keyword>
<organism evidence="2 3">
    <name type="scientific">Phytophthora ramorum</name>
    <name type="common">Sudden oak death agent</name>
    <dbReference type="NCBI Taxonomy" id="164328"/>
    <lineage>
        <taxon>Eukaryota</taxon>
        <taxon>Sar</taxon>
        <taxon>Stramenopiles</taxon>
        <taxon>Oomycota</taxon>
        <taxon>Peronosporomycetes</taxon>
        <taxon>Peronosporales</taxon>
        <taxon>Peronosporaceae</taxon>
        <taxon>Phytophthora</taxon>
    </lineage>
</organism>
<reference evidence="2" key="2">
    <citation type="submission" date="2015-06" db="UniProtKB">
        <authorList>
            <consortium name="EnsemblProtists"/>
        </authorList>
    </citation>
    <scope>IDENTIFICATION</scope>
    <source>
        <strain evidence="2">Pr102</strain>
    </source>
</reference>
<dbReference type="VEuPathDB" id="FungiDB:KRP22_5010"/>
<proteinExistence type="predicted"/>
<dbReference type="InParanoid" id="H3GMZ4"/>
<evidence type="ECO:0000313" key="2">
    <source>
        <dbReference type="EnsemblProtists" id="Phyra77933"/>
    </source>
</evidence>
<feature type="signal peptide" evidence="1">
    <location>
        <begin position="1"/>
        <end position="26"/>
    </location>
</feature>
<evidence type="ECO:0008006" key="4">
    <source>
        <dbReference type="Google" id="ProtNLM"/>
    </source>
</evidence>
<sequence length="264" mass="30716">MASLSLPSLPLSLFSLVLEFTVFSFSQDLRPNRRSLSGKFLMDVALVAKSWYHVVDELVARYHRDTMELTFKFGSRVEVLAVRQQVQLRGRAVRDLRVRMGKSDGSRFVTGVWWWMEDREIPWDALFAHMRGLKRLDLRCMPLESCHVPILLQAAAKYCLQLEMLVLPRKQDMTKTVDCAAVRMMMQVLRGAMERWHLKGRCGGLKQLTVPSREEEDRLRTSTAFINDVIEFCPNVEYLDGYYYATDEMNDVTCEEKWMISLDT</sequence>
<dbReference type="EnsemblProtists" id="Phyra77933">
    <property type="protein sequence ID" value="Phyra77933"/>
    <property type="gene ID" value="Phyra77933"/>
</dbReference>
<accession>H3GMZ4</accession>
<dbReference type="OMA" id="YATDEMN"/>
<dbReference type="VEuPathDB" id="FungiDB:KRP23_5097"/>